<feature type="domain" description="DUF3627" evidence="2">
    <location>
        <begin position="130"/>
        <end position="226"/>
    </location>
</feature>
<dbReference type="EMBL" id="MN739804">
    <property type="protein sequence ID" value="QHT26904.1"/>
    <property type="molecule type" value="Genomic_DNA"/>
</dbReference>
<name>A0A6C0ECS2_9ZZZZ</name>
<dbReference type="Pfam" id="PF12299">
    <property type="entry name" value="DUF3627"/>
    <property type="match status" value="1"/>
</dbReference>
<protein>
    <recommendedName>
        <fullName evidence="2">DUF3627 domain-containing protein</fullName>
    </recommendedName>
</protein>
<dbReference type="InterPro" id="IPR022549">
    <property type="entry name" value="DUF3627"/>
</dbReference>
<accession>A0A6C0ECS2</accession>
<feature type="coiled-coil region" evidence="1">
    <location>
        <begin position="70"/>
        <end position="124"/>
    </location>
</feature>
<organism evidence="3">
    <name type="scientific">viral metagenome</name>
    <dbReference type="NCBI Taxonomy" id="1070528"/>
    <lineage>
        <taxon>unclassified sequences</taxon>
        <taxon>metagenomes</taxon>
        <taxon>organismal metagenomes</taxon>
    </lineage>
</organism>
<dbReference type="AlphaFoldDB" id="A0A6C0ECS2"/>
<evidence type="ECO:0000313" key="3">
    <source>
        <dbReference type="EMBL" id="QHT26904.1"/>
    </source>
</evidence>
<proteinExistence type="predicted"/>
<evidence type="ECO:0000259" key="2">
    <source>
        <dbReference type="Pfam" id="PF12299"/>
    </source>
</evidence>
<keyword evidence="1" id="KW-0175">Coiled coil</keyword>
<evidence type="ECO:0000256" key="1">
    <source>
        <dbReference type="SAM" id="Coils"/>
    </source>
</evidence>
<reference evidence="3" key="1">
    <citation type="journal article" date="2020" name="Nature">
        <title>Giant virus diversity and host interactions through global metagenomics.</title>
        <authorList>
            <person name="Schulz F."/>
            <person name="Roux S."/>
            <person name="Paez-Espino D."/>
            <person name="Jungbluth S."/>
            <person name="Walsh D.A."/>
            <person name="Denef V.J."/>
            <person name="McMahon K.D."/>
            <person name="Konstantinidis K.T."/>
            <person name="Eloe-Fadrosh E.A."/>
            <person name="Kyrpides N.C."/>
            <person name="Woyke T."/>
        </authorList>
    </citation>
    <scope>NUCLEOTIDE SEQUENCE</scope>
    <source>
        <strain evidence="3">GVMAG-M-3300023179-2</strain>
    </source>
</reference>
<sequence>MRSLKTNIYAKYYLLLEKCIKYFNDYQIELNKKYIIKLKNKIVEKDKQIIIKDDKIDQLIKKTYEQNLKIDNLLKANEKTNKMNEELLRSKKSEKNDRKMKQQLEDITINLDDIKEELTESNTKLDYACKKLDIAVEDRVPKTDNLNTLEDFILLKSKNKKELYRYYVIRGQSKYVDRRSKKKISKDNYEIINFTSPDGIEESRINDVSNSINLFNRLKEKLKKKLEYCGNELQNKKKLFFLFCTKLKIIKIIFNFAI</sequence>